<dbReference type="InterPro" id="IPR054613">
    <property type="entry name" value="Peptidase_S78_dom"/>
</dbReference>
<gene>
    <name evidence="5" type="ORF">D2T33_15430</name>
</gene>
<evidence type="ECO:0000256" key="2">
    <source>
        <dbReference type="ARBA" id="ARBA00022670"/>
    </source>
</evidence>
<dbReference type="GO" id="GO:0008233">
    <property type="term" value="F:peptidase activity"/>
    <property type="evidence" value="ECO:0007669"/>
    <property type="project" value="UniProtKB-KW"/>
</dbReference>
<evidence type="ECO:0000313" key="5">
    <source>
        <dbReference type="EMBL" id="RWR08485.1"/>
    </source>
</evidence>
<proteinExistence type="predicted"/>
<evidence type="ECO:0000313" key="6">
    <source>
        <dbReference type="Proteomes" id="UP000285710"/>
    </source>
</evidence>
<sequence>MATADMQRAHALVTIKRADTEARRIVGIASTPVIDRMGDSLDPQGAVFNLPFPLLLHHDHTRPIGEVTDARVTPQGIYIVAQIAPAGTTDDVDAGWNMIRAGLLRGLSVGFIGREWQAIGDGGRRYTEWEVIETSAVAVPANPEAEIVEVKRLDKAQREPEAPAASVPSYPVHLTKAERQAVLEKAARDVIEATVMNTAKAMGWPEAKVRERVSGPEHLAKAEDMIRAKWQGERIEALEGRIAAMEARHG</sequence>
<reference evidence="5 6" key="1">
    <citation type="submission" date="2019-01" db="EMBL/GenBank/DDBJ databases">
        <title>Sinorhodobacter populi sp. nov. isolated from the symptomatic bark tissue of Populus euramericana canker.</title>
        <authorList>
            <person name="Xu G."/>
        </authorList>
    </citation>
    <scope>NUCLEOTIDE SEQUENCE [LARGE SCALE GENOMIC DNA]</scope>
    <source>
        <strain evidence="5 6">2D-5</strain>
    </source>
</reference>
<evidence type="ECO:0000256" key="1">
    <source>
        <dbReference type="ARBA" id="ARBA00022612"/>
    </source>
</evidence>
<dbReference type="EMBL" id="SAUW01000017">
    <property type="protein sequence ID" value="RWR08485.1"/>
    <property type="molecule type" value="Genomic_DNA"/>
</dbReference>
<dbReference type="AlphaFoldDB" id="A0A443IQE3"/>
<dbReference type="Pfam" id="PF04586">
    <property type="entry name" value="Peptidase_S78"/>
    <property type="match status" value="1"/>
</dbReference>
<dbReference type="Proteomes" id="UP000285710">
    <property type="component" value="Unassembled WGS sequence"/>
</dbReference>
<comment type="caution">
    <text evidence="5">The sequence shown here is derived from an EMBL/GenBank/DDBJ whole genome shotgun (WGS) entry which is preliminary data.</text>
</comment>
<keyword evidence="1" id="KW-1188">Viral release from host cell</keyword>
<keyword evidence="6" id="KW-1185">Reference proteome</keyword>
<keyword evidence="3" id="KW-0378">Hydrolase</keyword>
<keyword evidence="2" id="KW-0645">Protease</keyword>
<name>A0A443IQE3_9RHOB</name>
<evidence type="ECO:0000259" key="4">
    <source>
        <dbReference type="Pfam" id="PF04586"/>
    </source>
</evidence>
<dbReference type="RefSeq" id="WP_128270346.1">
    <property type="nucleotide sequence ID" value="NZ_SAUW01000017.1"/>
</dbReference>
<reference evidence="5 6" key="2">
    <citation type="submission" date="2019-01" db="EMBL/GenBank/DDBJ databases">
        <authorList>
            <person name="Li Y."/>
        </authorList>
    </citation>
    <scope>NUCLEOTIDE SEQUENCE [LARGE SCALE GENOMIC DNA]</scope>
    <source>
        <strain evidence="5 6">2D-5</strain>
    </source>
</reference>
<accession>A0A443IQE3</accession>
<evidence type="ECO:0000256" key="3">
    <source>
        <dbReference type="ARBA" id="ARBA00022801"/>
    </source>
</evidence>
<feature type="domain" description="Prohead serine protease" evidence="4">
    <location>
        <begin position="52"/>
        <end position="151"/>
    </location>
</feature>
<organism evidence="5 6">
    <name type="scientific">Paenirhodobacter populi</name>
    <dbReference type="NCBI Taxonomy" id="2306993"/>
    <lineage>
        <taxon>Bacteria</taxon>
        <taxon>Pseudomonadati</taxon>
        <taxon>Pseudomonadota</taxon>
        <taxon>Alphaproteobacteria</taxon>
        <taxon>Rhodobacterales</taxon>
        <taxon>Rhodobacter group</taxon>
        <taxon>Paenirhodobacter</taxon>
    </lineage>
</organism>
<dbReference type="GO" id="GO:0006508">
    <property type="term" value="P:proteolysis"/>
    <property type="evidence" value="ECO:0007669"/>
    <property type="project" value="UniProtKB-KW"/>
</dbReference>
<protein>
    <recommendedName>
        <fullName evidence="4">Prohead serine protease domain-containing protein</fullName>
    </recommendedName>
</protein>